<protein>
    <recommendedName>
        <fullName evidence="2">HTH merR-type domain-containing protein</fullName>
    </recommendedName>
</protein>
<dbReference type="SMART" id="SM00422">
    <property type="entry name" value="HTH_MERR"/>
    <property type="match status" value="1"/>
</dbReference>
<evidence type="ECO:0000313" key="3">
    <source>
        <dbReference type="EMBL" id="PAE00201.1"/>
    </source>
</evidence>
<dbReference type="PANTHER" id="PTHR30204:SF96">
    <property type="entry name" value="CHROMOSOME-ANCHORING PROTEIN RACA"/>
    <property type="match status" value="1"/>
</dbReference>
<dbReference type="Gene3D" id="1.10.1660.10">
    <property type="match status" value="1"/>
</dbReference>
<dbReference type="PANTHER" id="PTHR30204">
    <property type="entry name" value="REDOX-CYCLING DRUG-SENSING TRANSCRIPTIONAL ACTIVATOR SOXR"/>
    <property type="match status" value="1"/>
</dbReference>
<dbReference type="PRINTS" id="PR00040">
    <property type="entry name" value="HTHMERR"/>
</dbReference>
<accession>A0ABX4GZ92</accession>
<dbReference type="InterPro" id="IPR047057">
    <property type="entry name" value="MerR_fam"/>
</dbReference>
<reference evidence="3 4" key="1">
    <citation type="submission" date="2017-07" db="EMBL/GenBank/DDBJ databases">
        <title>Isolation and whole genome analysis of endospore-forming bacteria from heroin.</title>
        <authorList>
            <person name="Kalinowski J."/>
            <person name="Ahrens B."/>
            <person name="Al-Dilaimi A."/>
            <person name="Winkler A."/>
            <person name="Wibberg D."/>
            <person name="Schleenbecker U."/>
            <person name="Ruckert C."/>
            <person name="Wolfel R."/>
            <person name="Grass G."/>
        </authorList>
    </citation>
    <scope>NUCLEOTIDE SEQUENCE [LARGE SCALE GENOMIC DNA]</scope>
    <source>
        <strain evidence="3 4">7517-1</strain>
    </source>
</reference>
<dbReference type="EMBL" id="NPBJ01000016">
    <property type="protein sequence ID" value="PAE00201.1"/>
    <property type="molecule type" value="Genomic_DNA"/>
</dbReference>
<dbReference type="SUPFAM" id="SSF46955">
    <property type="entry name" value="Putative DNA-binding domain"/>
    <property type="match status" value="1"/>
</dbReference>
<comment type="caution">
    <text evidence="3">The sequence shown here is derived from an EMBL/GenBank/DDBJ whole genome shotgun (WGS) entry which is preliminary data.</text>
</comment>
<dbReference type="Gene3D" id="6.10.250.360">
    <property type="match status" value="1"/>
</dbReference>
<evidence type="ECO:0000256" key="1">
    <source>
        <dbReference type="ARBA" id="ARBA00023125"/>
    </source>
</evidence>
<keyword evidence="4" id="KW-1185">Reference proteome</keyword>
<dbReference type="RefSeq" id="WP_095218874.1">
    <property type="nucleotide sequence ID" value="NZ_NPBJ01000016.1"/>
</dbReference>
<organism evidence="3 4">
    <name type="scientific">Terribacillus saccharophilus</name>
    <dbReference type="NCBI Taxonomy" id="361277"/>
    <lineage>
        <taxon>Bacteria</taxon>
        <taxon>Bacillati</taxon>
        <taxon>Bacillota</taxon>
        <taxon>Bacilli</taxon>
        <taxon>Bacillales</taxon>
        <taxon>Bacillaceae</taxon>
        <taxon>Terribacillus</taxon>
    </lineage>
</organism>
<dbReference type="InterPro" id="IPR009061">
    <property type="entry name" value="DNA-bd_dom_put_sf"/>
</dbReference>
<sequence>MMYDKTYTIGEMVAKGKVSIRTLRYYDQIDLLKPTAYSEGGHRLYSNGDLDQLSAIQALKNIGFSLKEIKDIQNSGHLQGKEVHRTLQYQRKVLAAKQRTIEDMIKDIDHMLRITDPDKEINADIFCSMVHYITNAEARMEWLEEEKISADEDEVLEKEWTIVLSDLKKVIRSQISPDAPIVQDMIGKLLEVIKRTAGDSRETGLPSSKPPVLAPFSEKEQQYLKQAIRIYKE</sequence>
<proteinExistence type="predicted"/>
<dbReference type="InterPro" id="IPR000551">
    <property type="entry name" value="MerR-type_HTH_dom"/>
</dbReference>
<feature type="domain" description="HTH merR-type" evidence="2">
    <location>
        <begin position="6"/>
        <end position="75"/>
    </location>
</feature>
<keyword evidence="1" id="KW-0238">DNA-binding</keyword>
<dbReference type="PROSITE" id="PS50937">
    <property type="entry name" value="HTH_MERR_2"/>
    <property type="match status" value="1"/>
</dbReference>
<evidence type="ECO:0000259" key="2">
    <source>
        <dbReference type="PROSITE" id="PS50937"/>
    </source>
</evidence>
<name>A0ABX4GZ92_9BACI</name>
<dbReference type="Proteomes" id="UP000216852">
    <property type="component" value="Unassembled WGS sequence"/>
</dbReference>
<gene>
    <name evidence="3" type="ORF">CHH48_09395</name>
</gene>
<dbReference type="Pfam" id="PF13411">
    <property type="entry name" value="MerR_1"/>
    <property type="match status" value="1"/>
</dbReference>
<dbReference type="CDD" id="cd01106">
    <property type="entry name" value="HTH_TipAL-Mta"/>
    <property type="match status" value="1"/>
</dbReference>
<evidence type="ECO:0000313" key="4">
    <source>
        <dbReference type="Proteomes" id="UP000216852"/>
    </source>
</evidence>